<sequence length="59" mass="6878">MAIEFYVKLRDQTDLFLTAVLLVNAEWVRDTDDGWSMYLCSEEAYAQLSKKFPGRAKRS</sequence>
<accession>A0A1Y2J7N7</accession>
<gene>
    <name evidence="1" type="ORF">BSZ19_46945</name>
</gene>
<dbReference type="Proteomes" id="UP000193335">
    <property type="component" value="Unassembled WGS sequence"/>
</dbReference>
<evidence type="ECO:0000313" key="2">
    <source>
        <dbReference type="Proteomes" id="UP000193335"/>
    </source>
</evidence>
<reference evidence="1 2" key="1">
    <citation type="submission" date="2017-03" db="EMBL/GenBank/DDBJ databases">
        <title>Whole genome sequences of fourteen strains of Bradyrhizobium canariense and one strain of Bradyrhizobium japonicum isolated from Lupinus (Papilionoideae: Genisteae) species in Algeria.</title>
        <authorList>
            <person name="Crovadore J."/>
            <person name="Chekireb D."/>
            <person name="Brachmann A."/>
            <person name="Chablais R."/>
            <person name="Cochard B."/>
            <person name="Lefort F."/>
        </authorList>
    </citation>
    <scope>NUCLEOTIDE SEQUENCE [LARGE SCALE GENOMIC DNA]</scope>
    <source>
        <strain evidence="1 2">UBMA197</strain>
    </source>
</reference>
<proteinExistence type="predicted"/>
<dbReference type="AlphaFoldDB" id="A0A1Y2J7N7"/>
<protein>
    <submittedName>
        <fullName evidence="1">Uncharacterized protein</fullName>
    </submittedName>
</protein>
<name>A0A1Y2J7N7_BRAJP</name>
<comment type="caution">
    <text evidence="1">The sequence shown here is derived from an EMBL/GenBank/DDBJ whole genome shotgun (WGS) entry which is preliminary data.</text>
</comment>
<organism evidence="1 2">
    <name type="scientific">Bradyrhizobium japonicum</name>
    <dbReference type="NCBI Taxonomy" id="375"/>
    <lineage>
        <taxon>Bacteria</taxon>
        <taxon>Pseudomonadati</taxon>
        <taxon>Pseudomonadota</taxon>
        <taxon>Alphaproteobacteria</taxon>
        <taxon>Hyphomicrobiales</taxon>
        <taxon>Nitrobacteraceae</taxon>
        <taxon>Bradyrhizobium</taxon>
    </lineage>
</organism>
<dbReference type="EMBL" id="NAFL01000286">
    <property type="protein sequence ID" value="OSJ22132.1"/>
    <property type="molecule type" value="Genomic_DNA"/>
</dbReference>
<evidence type="ECO:0000313" key="1">
    <source>
        <dbReference type="EMBL" id="OSJ22132.1"/>
    </source>
</evidence>